<evidence type="ECO:0000256" key="2">
    <source>
        <dbReference type="ARBA" id="ARBA00004328"/>
    </source>
</evidence>
<keyword evidence="3" id="KW-0946">Virion</keyword>
<dbReference type="InterPro" id="IPR033703">
    <property type="entry name" value="Rhv-like"/>
</dbReference>
<feature type="region of interest" description="Disordered" evidence="5">
    <location>
        <begin position="1"/>
        <end position="26"/>
    </location>
</feature>
<evidence type="ECO:0000259" key="6">
    <source>
        <dbReference type="Pfam" id="PF00915"/>
    </source>
</evidence>
<dbReference type="InterPro" id="IPR004005">
    <property type="entry name" value="Calicivirus_coat"/>
</dbReference>
<comment type="subcellular location">
    <subcellularLocation>
        <location evidence="1">Host cytoplasm</location>
    </subcellularLocation>
    <subcellularLocation>
        <location evidence="2">Virion</location>
    </subcellularLocation>
</comment>
<evidence type="ECO:0000256" key="3">
    <source>
        <dbReference type="ARBA" id="ARBA00022844"/>
    </source>
</evidence>
<feature type="domain" description="Calicivirus coat protein" evidence="6">
    <location>
        <begin position="43"/>
        <end position="285"/>
    </location>
</feature>
<name>A0A097NZ37_9CALI</name>
<dbReference type="CDD" id="cd00205">
    <property type="entry name" value="rhv_like"/>
    <property type="match status" value="1"/>
</dbReference>
<evidence type="ECO:0000256" key="5">
    <source>
        <dbReference type="SAM" id="MobiDB-lite"/>
    </source>
</evidence>
<evidence type="ECO:0000313" key="7">
    <source>
        <dbReference type="EMBL" id="AIU36164.1"/>
    </source>
</evidence>
<protein>
    <submittedName>
        <fullName evidence="7">VP1</fullName>
    </submittedName>
</protein>
<dbReference type="InterPro" id="IPR029053">
    <property type="entry name" value="Viral_coat"/>
</dbReference>
<dbReference type="SUPFAM" id="SSF88633">
    <property type="entry name" value="Positive stranded ssRNA viruses"/>
    <property type="match status" value="1"/>
</dbReference>
<dbReference type="Gene3D" id="2.60.120.20">
    <property type="match status" value="1"/>
</dbReference>
<sequence length="549" mass="58818">MEGVTQQSQAGPTPVAPQDTIGPTDGLLLPTRVEVPNAAAQRMEMAVATGAVDSNVPASVRTCFATVSTVAWNNRQAAGTFLGSISLSPRVNPYTAHLSAMWAGWGGSMELRVTISGSGIFAGRVCTSVLPPGINPAMVKDPGVFPHAYIDARTTEPVLISVPDIRAVDYHRTDNDELTASVGLWVAQPLINPFSLNAISNCWLTIESRPGPDFDFCLLKAPQQEMDNGISPNVLLPTRLGRSRGNRLGGVVDAMVVVASASQVNHHFNAQSQTFGWSTLPLGPVAAEATAYPNMTPSHVLLGAAGAGPLFPNIVNHWPDTPMNSRWSSNNTIPTSSGGGDHPGVAGPCIIFDDNGDVDETKAVNMIFVTATPNFTNTVDTFDAASTFVYSPWSTSVLPTTGQNVFINPSWINGDQNHAPRERCVPMRDTNFHFAGNGANNICLWRERDFIAWPGRADVYSSQLEFTAQIFQDNVVNIPHNQMAVYNVETGGIVFQVGILENGYMVTSAPIGTVQELDPETQFRFVGLFSTGTTLQGPHGNQGRAARFQ</sequence>
<proteinExistence type="predicted"/>
<dbReference type="EMBL" id="KJ950881">
    <property type="protein sequence ID" value="AIU36164.1"/>
    <property type="molecule type" value="Genomic_RNA"/>
</dbReference>
<dbReference type="Pfam" id="PF00915">
    <property type="entry name" value="Calici_coat"/>
    <property type="match status" value="1"/>
</dbReference>
<evidence type="ECO:0000256" key="4">
    <source>
        <dbReference type="ARBA" id="ARBA00023200"/>
    </source>
</evidence>
<feature type="compositionally biased region" description="Polar residues" evidence="5">
    <location>
        <begin position="1"/>
        <end position="11"/>
    </location>
</feature>
<keyword evidence="4" id="KW-1035">Host cytoplasm</keyword>
<accession>A0A097NZ37</accession>
<evidence type="ECO:0000256" key="1">
    <source>
        <dbReference type="ARBA" id="ARBA00004192"/>
    </source>
</evidence>
<reference evidence="7" key="1">
    <citation type="journal article" date="2014" name="MBio">
        <title>Detection of Zoonotic Pathogens and Characterization of Novel Viruses Carried by Commensal Rattus norvegicus in New York City.</title>
        <authorList>
            <person name="Firth C."/>
            <person name="Bhat M."/>
            <person name="Firth M.A."/>
            <person name="Williams S.H."/>
            <person name="Frye M.J."/>
            <person name="Simmonds P."/>
            <person name="Conte J.M."/>
            <person name="Ng J."/>
            <person name="Garcia J."/>
            <person name="Bhuva N.P."/>
            <person name="Lee B."/>
            <person name="Che X."/>
            <person name="Quan P.L."/>
            <person name="Lipkin W.I."/>
        </authorList>
    </citation>
    <scope>NUCLEOTIDE SEQUENCE</scope>
    <source>
        <strain evidence="7">Ro-SaV2/NYC-A1</strain>
    </source>
</reference>
<organism evidence="7">
    <name type="scientific">Sapovirus 2 rodent/Manhattan</name>
    <dbReference type="NCBI Taxonomy" id="1562073"/>
    <lineage>
        <taxon>Viruses</taxon>
        <taxon>Riboviria</taxon>
        <taxon>Orthornavirae</taxon>
        <taxon>Pisuviricota</taxon>
        <taxon>Pisoniviricetes</taxon>
        <taxon>Picornavirales</taxon>
        <taxon>Caliciviridae</taxon>
        <taxon>Sapovirus</taxon>
    </lineage>
</organism>
<dbReference type="GO" id="GO:0044423">
    <property type="term" value="C:virion component"/>
    <property type="evidence" value="ECO:0007669"/>
    <property type="project" value="UniProtKB-KW"/>
</dbReference>
<dbReference type="GO" id="GO:0030430">
    <property type="term" value="C:host cell cytoplasm"/>
    <property type="evidence" value="ECO:0007669"/>
    <property type="project" value="UniProtKB-SubCell"/>
</dbReference>